<dbReference type="EMBL" id="LGRX02000123">
    <property type="protein sequence ID" value="KAK3289484.1"/>
    <property type="molecule type" value="Genomic_DNA"/>
</dbReference>
<dbReference type="Proteomes" id="UP001190700">
    <property type="component" value="Unassembled WGS sequence"/>
</dbReference>
<name>A0AAE0H413_9CHLO</name>
<comment type="caution">
    <text evidence="2">The sequence shown here is derived from an EMBL/GenBank/DDBJ whole genome shotgun (WGS) entry which is preliminary data.</text>
</comment>
<feature type="transmembrane region" description="Helical" evidence="1">
    <location>
        <begin position="15"/>
        <end position="32"/>
    </location>
</feature>
<evidence type="ECO:0000256" key="1">
    <source>
        <dbReference type="SAM" id="Phobius"/>
    </source>
</evidence>
<gene>
    <name evidence="2" type="ORF">CYMTET_3096</name>
</gene>
<keyword evidence="1" id="KW-0472">Membrane</keyword>
<keyword evidence="3" id="KW-1185">Reference proteome</keyword>
<proteinExistence type="predicted"/>
<dbReference type="AlphaFoldDB" id="A0AAE0H413"/>
<protein>
    <submittedName>
        <fullName evidence="2">Uncharacterized protein</fullName>
    </submittedName>
</protein>
<evidence type="ECO:0000313" key="3">
    <source>
        <dbReference type="Proteomes" id="UP001190700"/>
    </source>
</evidence>
<sequence length="261" mass="28139">MCANDSDAHDWQRDVAIFFILVVVLFGATRLRHLAGCLNWRTLRTCCDDEEHVVDTVPSACASIVCVAVLVFYIVAYNAPCDLPVNGTQHTLFLFGAQALLLCGAHCRSVHARLEDHSVTILITHPLILQARAREFAHDDCLAMSATRTASPRGNGCVHMSAISTIVCVASAVHLIRCARKTRASSTCDSIDAARDDNAYTVVLALLTAQLIGAIGTVASPCCYDRDGEAAGDWQTVARVCYATQDALVVAAARVLHTMRL</sequence>
<keyword evidence="1" id="KW-1133">Transmembrane helix</keyword>
<feature type="transmembrane region" description="Helical" evidence="1">
    <location>
        <begin position="53"/>
        <end position="76"/>
    </location>
</feature>
<evidence type="ECO:0000313" key="2">
    <source>
        <dbReference type="EMBL" id="KAK3289484.1"/>
    </source>
</evidence>
<reference evidence="2 3" key="1">
    <citation type="journal article" date="2015" name="Genome Biol. Evol.">
        <title>Comparative Genomics of a Bacterivorous Green Alga Reveals Evolutionary Causalities and Consequences of Phago-Mixotrophic Mode of Nutrition.</title>
        <authorList>
            <person name="Burns J.A."/>
            <person name="Paasch A."/>
            <person name="Narechania A."/>
            <person name="Kim E."/>
        </authorList>
    </citation>
    <scope>NUCLEOTIDE SEQUENCE [LARGE SCALE GENOMIC DNA]</scope>
    <source>
        <strain evidence="2 3">PLY_AMNH</strain>
    </source>
</reference>
<feature type="transmembrane region" description="Helical" evidence="1">
    <location>
        <begin position="158"/>
        <end position="176"/>
    </location>
</feature>
<organism evidence="2 3">
    <name type="scientific">Cymbomonas tetramitiformis</name>
    <dbReference type="NCBI Taxonomy" id="36881"/>
    <lineage>
        <taxon>Eukaryota</taxon>
        <taxon>Viridiplantae</taxon>
        <taxon>Chlorophyta</taxon>
        <taxon>Pyramimonadophyceae</taxon>
        <taxon>Pyramimonadales</taxon>
        <taxon>Pyramimonadaceae</taxon>
        <taxon>Cymbomonas</taxon>
    </lineage>
</organism>
<accession>A0AAE0H413</accession>
<keyword evidence="1" id="KW-0812">Transmembrane</keyword>